<dbReference type="InterPro" id="IPR003691">
    <property type="entry name" value="FluC"/>
</dbReference>
<dbReference type="Proteomes" id="UP000013827">
    <property type="component" value="Unassembled WGS sequence"/>
</dbReference>
<evidence type="ECO:0000313" key="10">
    <source>
        <dbReference type="Proteomes" id="UP000013827"/>
    </source>
</evidence>
<evidence type="ECO:0000313" key="9">
    <source>
        <dbReference type="EnsemblProtists" id="EOD20964"/>
    </source>
</evidence>
<name>A0A0D3JBS9_EMIH1</name>
<dbReference type="GO" id="GO:0005886">
    <property type="term" value="C:plasma membrane"/>
    <property type="evidence" value="ECO:0007669"/>
    <property type="project" value="UniProtKB-SubCell"/>
</dbReference>
<dbReference type="RefSeq" id="XP_005773393.1">
    <property type="nucleotide sequence ID" value="XM_005773336.1"/>
</dbReference>
<evidence type="ECO:0000256" key="8">
    <source>
        <dbReference type="ARBA" id="ARBA00035585"/>
    </source>
</evidence>
<reference evidence="9" key="2">
    <citation type="submission" date="2024-10" db="UniProtKB">
        <authorList>
            <consortium name="EnsemblProtists"/>
        </authorList>
    </citation>
    <scope>IDENTIFICATION</scope>
</reference>
<evidence type="ECO:0008006" key="11">
    <source>
        <dbReference type="Google" id="ProtNLM"/>
    </source>
</evidence>
<reference evidence="10" key="1">
    <citation type="journal article" date="2013" name="Nature">
        <title>Pan genome of the phytoplankton Emiliania underpins its global distribution.</title>
        <authorList>
            <person name="Read B.A."/>
            <person name="Kegel J."/>
            <person name="Klute M.J."/>
            <person name="Kuo A."/>
            <person name="Lefebvre S.C."/>
            <person name="Maumus F."/>
            <person name="Mayer C."/>
            <person name="Miller J."/>
            <person name="Monier A."/>
            <person name="Salamov A."/>
            <person name="Young J."/>
            <person name="Aguilar M."/>
            <person name="Claverie J.M."/>
            <person name="Frickenhaus S."/>
            <person name="Gonzalez K."/>
            <person name="Herman E.K."/>
            <person name="Lin Y.C."/>
            <person name="Napier J."/>
            <person name="Ogata H."/>
            <person name="Sarno A.F."/>
            <person name="Shmutz J."/>
            <person name="Schroeder D."/>
            <person name="de Vargas C."/>
            <person name="Verret F."/>
            <person name="von Dassow P."/>
            <person name="Valentin K."/>
            <person name="Van de Peer Y."/>
            <person name="Wheeler G."/>
            <person name="Dacks J.B."/>
            <person name="Delwiche C.F."/>
            <person name="Dyhrman S.T."/>
            <person name="Glockner G."/>
            <person name="John U."/>
            <person name="Richards T."/>
            <person name="Worden A.Z."/>
            <person name="Zhang X."/>
            <person name="Grigoriev I.V."/>
            <person name="Allen A.E."/>
            <person name="Bidle K."/>
            <person name="Borodovsky M."/>
            <person name="Bowler C."/>
            <person name="Brownlee C."/>
            <person name="Cock J.M."/>
            <person name="Elias M."/>
            <person name="Gladyshev V.N."/>
            <person name="Groth M."/>
            <person name="Guda C."/>
            <person name="Hadaegh A."/>
            <person name="Iglesias-Rodriguez M.D."/>
            <person name="Jenkins J."/>
            <person name="Jones B.M."/>
            <person name="Lawson T."/>
            <person name="Leese F."/>
            <person name="Lindquist E."/>
            <person name="Lobanov A."/>
            <person name="Lomsadze A."/>
            <person name="Malik S.B."/>
            <person name="Marsh M.E."/>
            <person name="Mackinder L."/>
            <person name="Mock T."/>
            <person name="Mueller-Roeber B."/>
            <person name="Pagarete A."/>
            <person name="Parker M."/>
            <person name="Probert I."/>
            <person name="Quesneville H."/>
            <person name="Raines C."/>
            <person name="Rensing S.A."/>
            <person name="Riano-Pachon D.M."/>
            <person name="Richier S."/>
            <person name="Rokitta S."/>
            <person name="Shiraiwa Y."/>
            <person name="Soanes D.M."/>
            <person name="van der Giezen M."/>
            <person name="Wahlund T.M."/>
            <person name="Williams B."/>
            <person name="Wilson W."/>
            <person name="Wolfe G."/>
            <person name="Wurch L.L."/>
        </authorList>
    </citation>
    <scope>NUCLEOTIDE SEQUENCE</scope>
</reference>
<dbReference type="AlphaFoldDB" id="A0A0D3JBS9"/>
<evidence type="ECO:0000256" key="1">
    <source>
        <dbReference type="ARBA" id="ARBA00002598"/>
    </source>
</evidence>
<keyword evidence="6" id="KW-0472">Membrane</keyword>
<evidence type="ECO:0000256" key="5">
    <source>
        <dbReference type="ARBA" id="ARBA00022989"/>
    </source>
</evidence>
<keyword evidence="10" id="KW-1185">Reference proteome</keyword>
<dbReference type="PANTHER" id="PTHR28259:SF1">
    <property type="entry name" value="FLUORIDE EXPORT PROTEIN 1-RELATED"/>
    <property type="match status" value="1"/>
</dbReference>
<dbReference type="EnsemblProtists" id="EOD20964">
    <property type="protein sequence ID" value="EOD20964"/>
    <property type="gene ID" value="EMIHUDRAFT_450871"/>
</dbReference>
<keyword evidence="3" id="KW-1003">Cell membrane</keyword>
<comment type="similarity">
    <text evidence="7">Belongs to the fluoride channel Fluc/FEX (TC 1.A.43) family.</text>
</comment>
<dbReference type="GO" id="GO:1903425">
    <property type="term" value="F:fluoride transmembrane transporter activity"/>
    <property type="evidence" value="ECO:0007669"/>
    <property type="project" value="TreeGrafter"/>
</dbReference>
<evidence type="ECO:0000256" key="2">
    <source>
        <dbReference type="ARBA" id="ARBA00004651"/>
    </source>
</evidence>
<keyword evidence="5" id="KW-1133">Transmembrane helix</keyword>
<dbReference type="PaxDb" id="2903-EOD20964"/>
<dbReference type="Pfam" id="PF02537">
    <property type="entry name" value="CRCB"/>
    <property type="match status" value="2"/>
</dbReference>
<dbReference type="GeneID" id="17266511"/>
<comment type="function">
    <text evidence="1">Fluoride channel required for the rapid expulsion of cytoplasmic fluoride.</text>
</comment>
<dbReference type="HOGENOM" id="CLU_981534_0_0_1"/>
<evidence type="ECO:0000256" key="6">
    <source>
        <dbReference type="ARBA" id="ARBA00023136"/>
    </source>
</evidence>
<keyword evidence="4" id="KW-0812">Transmembrane</keyword>
<evidence type="ECO:0000256" key="3">
    <source>
        <dbReference type="ARBA" id="ARBA00022475"/>
    </source>
</evidence>
<evidence type="ECO:0000256" key="7">
    <source>
        <dbReference type="ARBA" id="ARBA00035120"/>
    </source>
</evidence>
<comment type="catalytic activity">
    <reaction evidence="8">
        <text>fluoride(in) = fluoride(out)</text>
        <dbReference type="Rhea" id="RHEA:76159"/>
        <dbReference type="ChEBI" id="CHEBI:17051"/>
    </reaction>
    <physiologicalReaction direction="left-to-right" evidence="8">
        <dbReference type="Rhea" id="RHEA:76160"/>
    </physiologicalReaction>
</comment>
<protein>
    <recommendedName>
        <fullName evidence="11">Fluoride ion transporter CrcB</fullName>
    </recommendedName>
</protein>
<organism evidence="9 10">
    <name type="scientific">Emiliania huxleyi (strain CCMP1516)</name>
    <dbReference type="NCBI Taxonomy" id="280463"/>
    <lineage>
        <taxon>Eukaryota</taxon>
        <taxon>Haptista</taxon>
        <taxon>Haptophyta</taxon>
        <taxon>Prymnesiophyceae</taxon>
        <taxon>Isochrysidales</taxon>
        <taxon>Noelaerhabdaceae</taxon>
        <taxon>Emiliania</taxon>
    </lineage>
</organism>
<evidence type="ECO:0000256" key="4">
    <source>
        <dbReference type="ARBA" id="ARBA00022692"/>
    </source>
</evidence>
<accession>A0A0D3JBS9</accession>
<sequence>MAAKGVPGSVSVPMEMEREPRSLASRLLPPGLADNVLALSLCAQVGMLARFAIGLGTSTGWKEGRGFNAQSSLFTVLPANIVGCLIMGALADGKAVASLLRAAAPPLDGGRGLEMAGGEALPLVGRTPKAWAPLLLGLRTGFCGSLTSFSSWNQAVVALLDVDGDSFRDFKLCVGIATAPFGALLRWKLGKLLNGYDVFGEVAADGNGAWYAEATLKGLGLGFCGCLSTVSTWINEVNTLLSPRPSAEAAAGYGCGCAGVTYALGSVALGLAVGVPAFGWSEWA</sequence>
<proteinExistence type="inferred from homology"/>
<dbReference type="PANTHER" id="PTHR28259">
    <property type="entry name" value="FLUORIDE EXPORT PROTEIN 1-RELATED"/>
    <property type="match status" value="1"/>
</dbReference>
<comment type="subcellular location">
    <subcellularLocation>
        <location evidence="2">Cell membrane</location>
        <topology evidence="2">Multi-pass membrane protein</topology>
    </subcellularLocation>
</comment>
<dbReference type="KEGG" id="ehx:EMIHUDRAFT_450871"/>